<dbReference type="PROSITE" id="PS51819">
    <property type="entry name" value="VOC"/>
    <property type="match status" value="2"/>
</dbReference>
<dbReference type="InterPro" id="IPR037523">
    <property type="entry name" value="VOC_core"/>
</dbReference>
<feature type="domain" description="VOC" evidence="1">
    <location>
        <begin position="11"/>
        <end position="129"/>
    </location>
</feature>
<dbReference type="Pfam" id="PF00903">
    <property type="entry name" value="Glyoxalase"/>
    <property type="match status" value="2"/>
</dbReference>
<dbReference type="AlphaFoldDB" id="A0A244CQE4"/>
<accession>A0A244CQE4</accession>
<evidence type="ECO:0000313" key="2">
    <source>
        <dbReference type="EMBL" id="OUL57409.1"/>
    </source>
</evidence>
<protein>
    <submittedName>
        <fullName evidence="2">Glyoxalase</fullName>
    </submittedName>
</protein>
<keyword evidence="3" id="KW-1185">Reference proteome</keyword>
<dbReference type="PANTHER" id="PTHR33993">
    <property type="entry name" value="GLYOXALASE-RELATED"/>
    <property type="match status" value="1"/>
</dbReference>
<dbReference type="CDD" id="cd07247">
    <property type="entry name" value="SgaA_N_like"/>
    <property type="match status" value="2"/>
</dbReference>
<gene>
    <name evidence="2" type="ORF">B1199_14695</name>
</gene>
<evidence type="ECO:0000259" key="1">
    <source>
        <dbReference type="PROSITE" id="PS51819"/>
    </source>
</evidence>
<dbReference type="InterPro" id="IPR004360">
    <property type="entry name" value="Glyas_Fos-R_dOase_dom"/>
</dbReference>
<dbReference type="Proteomes" id="UP000194841">
    <property type="component" value="Unassembled WGS sequence"/>
</dbReference>
<dbReference type="Gene3D" id="3.10.180.10">
    <property type="entry name" value="2,3-Dihydroxybiphenyl 1,2-Dioxygenase, domain 1"/>
    <property type="match status" value="2"/>
</dbReference>
<dbReference type="InterPro" id="IPR029068">
    <property type="entry name" value="Glyas_Bleomycin-R_OHBP_Dase"/>
</dbReference>
<reference evidence="2 3" key="1">
    <citation type="submission" date="2017-02" db="EMBL/GenBank/DDBJ databases">
        <title>Pseudoalteromonas ulvae TC14 Genome.</title>
        <authorList>
            <person name="Molmeret M."/>
        </authorList>
    </citation>
    <scope>NUCLEOTIDE SEQUENCE [LARGE SCALE GENOMIC DNA]</scope>
    <source>
        <strain evidence="2">TC14</strain>
    </source>
</reference>
<proteinExistence type="predicted"/>
<dbReference type="OrthoDB" id="9793039at2"/>
<name>A0A244CQE4_PSEDV</name>
<dbReference type="EMBL" id="MWPV01000004">
    <property type="protein sequence ID" value="OUL57409.1"/>
    <property type="molecule type" value="Genomic_DNA"/>
</dbReference>
<dbReference type="SUPFAM" id="SSF54593">
    <property type="entry name" value="Glyoxalase/Bleomycin resistance protein/Dihydroxybiphenyl dioxygenase"/>
    <property type="match status" value="2"/>
</dbReference>
<dbReference type="InterPro" id="IPR052164">
    <property type="entry name" value="Anthracycline_SecMetBiosynth"/>
</dbReference>
<feature type="domain" description="VOC" evidence="1">
    <location>
        <begin position="143"/>
        <end position="258"/>
    </location>
</feature>
<comment type="caution">
    <text evidence="2">The sequence shown here is derived from an EMBL/GenBank/DDBJ whole genome shotgun (WGS) entry which is preliminary data.</text>
</comment>
<evidence type="ECO:0000313" key="3">
    <source>
        <dbReference type="Proteomes" id="UP000194841"/>
    </source>
</evidence>
<organism evidence="2 3">
    <name type="scientific">Pseudoalteromonas ulvae</name>
    <dbReference type="NCBI Taxonomy" id="107327"/>
    <lineage>
        <taxon>Bacteria</taxon>
        <taxon>Pseudomonadati</taxon>
        <taxon>Pseudomonadota</taxon>
        <taxon>Gammaproteobacteria</taxon>
        <taxon>Alteromonadales</taxon>
        <taxon>Pseudoalteromonadaceae</taxon>
        <taxon>Pseudoalteromonas</taxon>
    </lineage>
</organism>
<dbReference type="RefSeq" id="WP_086744866.1">
    <property type="nucleotide sequence ID" value="NZ_MWPV01000004.1"/>
</dbReference>
<dbReference type="PANTHER" id="PTHR33993:SF14">
    <property type="entry name" value="GB|AAF24581.1"/>
    <property type="match status" value="1"/>
</dbReference>
<sequence>MADFSSHQAGTFCWSELCTHNWQQGKEFYTTLFGWGVDDQPIGPDLFYTMLQKEGADIAAMYQMEATRIELDLPSHWLSYVAVDDVDVVTAKAQALGARLIHGPHAVGDAGKMALFEEPQGAVFAIWQGMAHPGARKLHEPSTVCWTELATKNAEQSRAFYCQLFDWESHVEDMEGMLYTQFKIAGQPVAGMLEMNDEWGDIPAHWMTYFAVDNCDAMADQATQLGGIVCVPPTSIKNVGRFSVITDPQGAVFSIIELETPQ</sequence>